<dbReference type="InterPro" id="IPR000719">
    <property type="entry name" value="Prot_kinase_dom"/>
</dbReference>
<feature type="domain" description="Protein kinase" evidence="7">
    <location>
        <begin position="4"/>
        <end position="270"/>
    </location>
</feature>
<reference evidence="8 9" key="1">
    <citation type="submission" date="2019-07" db="EMBL/GenBank/DDBJ databases">
        <title>Genomics analysis of Aphanomyces spp. identifies a new class of oomycete effector associated with host adaptation.</title>
        <authorList>
            <person name="Gaulin E."/>
        </authorList>
    </citation>
    <scope>NUCLEOTIDE SEQUENCE [LARGE SCALE GENOMIC DNA]</scope>
    <source>
        <strain evidence="8 9">ATCC 201684</strain>
    </source>
</reference>
<dbReference type="PANTHER" id="PTHR24345:SF91">
    <property type="entry name" value="SERINE_THREONINE-PROTEIN KINASE PLK4"/>
    <property type="match status" value="1"/>
</dbReference>
<dbReference type="PROSITE" id="PS50011">
    <property type="entry name" value="PROTEIN_KINASE_DOM"/>
    <property type="match status" value="1"/>
</dbReference>
<dbReference type="GO" id="GO:0004674">
    <property type="term" value="F:protein serine/threonine kinase activity"/>
    <property type="evidence" value="ECO:0007669"/>
    <property type="project" value="UniProtKB-KW"/>
</dbReference>
<keyword evidence="3" id="KW-0547">Nucleotide-binding</keyword>
<protein>
    <recommendedName>
        <fullName evidence="7">Protein kinase domain-containing protein</fullName>
    </recommendedName>
</protein>
<evidence type="ECO:0000256" key="3">
    <source>
        <dbReference type="ARBA" id="ARBA00022741"/>
    </source>
</evidence>
<keyword evidence="5" id="KW-0067">ATP-binding</keyword>
<dbReference type="VEuPathDB" id="FungiDB:AeMF1_017993"/>
<evidence type="ECO:0000256" key="5">
    <source>
        <dbReference type="ARBA" id="ARBA00022840"/>
    </source>
</evidence>
<dbReference type="Proteomes" id="UP000481153">
    <property type="component" value="Unassembled WGS sequence"/>
</dbReference>
<comment type="caution">
    <text evidence="8">The sequence shown here is derived from an EMBL/GenBank/DDBJ whole genome shotgun (WGS) entry which is preliminary data.</text>
</comment>
<evidence type="ECO:0000256" key="2">
    <source>
        <dbReference type="ARBA" id="ARBA00022679"/>
    </source>
</evidence>
<accession>A0A6G0WSZ0</accession>
<keyword evidence="1" id="KW-0723">Serine/threonine-protein kinase</keyword>
<proteinExistence type="predicted"/>
<dbReference type="SUPFAM" id="SSF56112">
    <property type="entry name" value="Protein kinase-like (PK-like)"/>
    <property type="match status" value="1"/>
</dbReference>
<gene>
    <name evidence="8" type="ORF">Ae201684_011969</name>
</gene>
<organism evidence="8 9">
    <name type="scientific">Aphanomyces euteiches</name>
    <dbReference type="NCBI Taxonomy" id="100861"/>
    <lineage>
        <taxon>Eukaryota</taxon>
        <taxon>Sar</taxon>
        <taxon>Stramenopiles</taxon>
        <taxon>Oomycota</taxon>
        <taxon>Saprolegniomycetes</taxon>
        <taxon>Saprolegniales</taxon>
        <taxon>Verrucalvaceae</taxon>
        <taxon>Aphanomyces</taxon>
    </lineage>
</organism>
<keyword evidence="4" id="KW-0418">Kinase</keyword>
<evidence type="ECO:0000313" key="9">
    <source>
        <dbReference type="Proteomes" id="UP000481153"/>
    </source>
</evidence>
<evidence type="ECO:0000259" key="7">
    <source>
        <dbReference type="PROSITE" id="PS50011"/>
    </source>
</evidence>
<feature type="transmembrane region" description="Helical" evidence="6">
    <location>
        <begin position="193"/>
        <end position="214"/>
    </location>
</feature>
<evidence type="ECO:0000256" key="6">
    <source>
        <dbReference type="SAM" id="Phobius"/>
    </source>
</evidence>
<dbReference type="PANTHER" id="PTHR24345">
    <property type="entry name" value="SERINE/THREONINE-PROTEIN KINASE PLK"/>
    <property type="match status" value="1"/>
</dbReference>
<dbReference type="Gene3D" id="1.10.510.10">
    <property type="entry name" value="Transferase(Phosphotransferase) domain 1"/>
    <property type="match status" value="1"/>
</dbReference>
<sequence>MERYQVVRKIADALYGQLWLARDTDMDDLVAIKRVHIRAAKAHTAVRGNTGRVAEDIDVEKHVHELLTEGDGHPNILRLRTTFVQVDYDHFVMDYCSGGDLYDKTNDGPLSNDVAAIYFSQIVSAVGYMHAKGIAHRDLSLENILVHNGVCYLCDFGLATQVQSSCRDRVGKSVYMAPEVYQGKAYDPKKADVWSLGIVLFMLLTGVPLCLAATQPDSRYSYFTTYGLRDLLKSRNMHLDVAALDLLERMLVVQPDDRSSLHEIASHEFLQKRHECTCQDESPCRHGVTAFVNEFLSEQVANANLI</sequence>
<dbReference type="GO" id="GO:0005524">
    <property type="term" value="F:ATP binding"/>
    <property type="evidence" value="ECO:0007669"/>
    <property type="project" value="UniProtKB-KW"/>
</dbReference>
<dbReference type="EMBL" id="VJMJ01000153">
    <property type="protein sequence ID" value="KAF0730547.1"/>
    <property type="molecule type" value="Genomic_DNA"/>
</dbReference>
<keyword evidence="6" id="KW-0472">Membrane</keyword>
<dbReference type="Pfam" id="PF00069">
    <property type="entry name" value="Pkinase"/>
    <property type="match status" value="1"/>
</dbReference>
<dbReference type="InterPro" id="IPR011009">
    <property type="entry name" value="Kinase-like_dom_sf"/>
</dbReference>
<evidence type="ECO:0000256" key="4">
    <source>
        <dbReference type="ARBA" id="ARBA00022777"/>
    </source>
</evidence>
<keyword evidence="2" id="KW-0808">Transferase</keyword>
<dbReference type="GO" id="GO:0005634">
    <property type="term" value="C:nucleus"/>
    <property type="evidence" value="ECO:0007669"/>
    <property type="project" value="TreeGrafter"/>
</dbReference>
<keyword evidence="9" id="KW-1185">Reference proteome</keyword>
<keyword evidence="6" id="KW-0812">Transmembrane</keyword>
<name>A0A6G0WSZ0_9STRA</name>
<dbReference type="AlphaFoldDB" id="A0A6G0WSZ0"/>
<evidence type="ECO:0000256" key="1">
    <source>
        <dbReference type="ARBA" id="ARBA00022527"/>
    </source>
</evidence>
<keyword evidence="6" id="KW-1133">Transmembrane helix</keyword>
<evidence type="ECO:0000313" key="8">
    <source>
        <dbReference type="EMBL" id="KAF0730547.1"/>
    </source>
</evidence>